<comment type="caution">
    <text evidence="1">The sequence shown here is derived from an EMBL/GenBank/DDBJ whole genome shotgun (WGS) entry which is preliminary data.</text>
</comment>
<dbReference type="EMBL" id="JACEIK010000426">
    <property type="protein sequence ID" value="MCD7456858.1"/>
    <property type="molecule type" value="Genomic_DNA"/>
</dbReference>
<reference evidence="1 2" key="1">
    <citation type="journal article" date="2021" name="BMC Genomics">
        <title>Datura genome reveals duplications of psychoactive alkaloid biosynthetic genes and high mutation rate following tissue culture.</title>
        <authorList>
            <person name="Rajewski A."/>
            <person name="Carter-House D."/>
            <person name="Stajich J."/>
            <person name="Litt A."/>
        </authorList>
    </citation>
    <scope>NUCLEOTIDE SEQUENCE [LARGE SCALE GENOMIC DNA]</scope>
    <source>
        <strain evidence="1">AR-01</strain>
    </source>
</reference>
<sequence length="221" mass="24636">MALSLSLLGRSQMVALLRGYHHPHLNSFFKASAAVGKGHCHLRAKLETIGMLILAVLGCIQVVPQRVPSARTSQAEMLNLVMKLQDPVTVLPWLKAKQMAYSNPPFARSDPSTLEHHQTEPQKKWVRCDINESSSLVSASANLRSSPERETIRHERRSMVIDINVACDLSMVEPEEPAAVEKIVTEKVMEPKTINIRNHIDLNSCITEDEETVSAEAIRPM</sequence>
<evidence type="ECO:0000313" key="1">
    <source>
        <dbReference type="EMBL" id="MCD7456858.1"/>
    </source>
</evidence>
<name>A0ABS8SDD7_DATST</name>
<dbReference type="Pfam" id="PF05904">
    <property type="entry name" value="DUF863"/>
    <property type="match status" value="1"/>
</dbReference>
<keyword evidence="2" id="KW-1185">Reference proteome</keyword>
<protein>
    <submittedName>
        <fullName evidence="1">Uncharacterized protein</fullName>
    </submittedName>
</protein>
<gene>
    <name evidence="1" type="ORF">HAX54_033341</name>
</gene>
<proteinExistence type="predicted"/>
<accession>A0ABS8SDD7</accession>
<dbReference type="Proteomes" id="UP000823775">
    <property type="component" value="Unassembled WGS sequence"/>
</dbReference>
<dbReference type="InterPro" id="IPR008581">
    <property type="entry name" value="DUF863_pln"/>
</dbReference>
<evidence type="ECO:0000313" key="2">
    <source>
        <dbReference type="Proteomes" id="UP000823775"/>
    </source>
</evidence>
<organism evidence="1 2">
    <name type="scientific">Datura stramonium</name>
    <name type="common">Jimsonweed</name>
    <name type="synonym">Common thornapple</name>
    <dbReference type="NCBI Taxonomy" id="4076"/>
    <lineage>
        <taxon>Eukaryota</taxon>
        <taxon>Viridiplantae</taxon>
        <taxon>Streptophyta</taxon>
        <taxon>Embryophyta</taxon>
        <taxon>Tracheophyta</taxon>
        <taxon>Spermatophyta</taxon>
        <taxon>Magnoliopsida</taxon>
        <taxon>eudicotyledons</taxon>
        <taxon>Gunneridae</taxon>
        <taxon>Pentapetalae</taxon>
        <taxon>asterids</taxon>
        <taxon>lamiids</taxon>
        <taxon>Solanales</taxon>
        <taxon>Solanaceae</taxon>
        <taxon>Solanoideae</taxon>
        <taxon>Datureae</taxon>
        <taxon>Datura</taxon>
    </lineage>
</organism>